<dbReference type="InterPro" id="IPR013341">
    <property type="entry name" value="Mandelate_racemase_N_dom"/>
</dbReference>
<comment type="caution">
    <text evidence="4">The sequence shown here is derived from an EMBL/GenBank/DDBJ whole genome shotgun (WGS) entry which is preliminary data.</text>
</comment>
<dbReference type="InterPro" id="IPR013342">
    <property type="entry name" value="Mandelate_racemase_C"/>
</dbReference>
<dbReference type="PROSITE" id="PS51318">
    <property type="entry name" value="TAT"/>
    <property type="match status" value="1"/>
</dbReference>
<dbReference type="GO" id="GO:0016829">
    <property type="term" value="F:lyase activity"/>
    <property type="evidence" value="ECO:0007669"/>
    <property type="project" value="UniProtKB-KW"/>
</dbReference>
<dbReference type="InterPro" id="IPR034593">
    <property type="entry name" value="DgoD-like"/>
</dbReference>
<dbReference type="SMART" id="SM00922">
    <property type="entry name" value="MR_MLE"/>
    <property type="match status" value="1"/>
</dbReference>
<dbReference type="Proteomes" id="UP000279968">
    <property type="component" value="Unassembled WGS sequence"/>
</dbReference>
<dbReference type="SUPFAM" id="SSF54826">
    <property type="entry name" value="Enolase N-terminal domain-like"/>
    <property type="match status" value="1"/>
</dbReference>
<keyword evidence="1" id="KW-0456">Lyase</keyword>
<dbReference type="InterPro" id="IPR029017">
    <property type="entry name" value="Enolase-like_N"/>
</dbReference>
<proteinExistence type="predicted"/>
<dbReference type="InterPro" id="IPR006311">
    <property type="entry name" value="TAT_signal"/>
</dbReference>
<feature type="domain" description="Mandelate racemase/muconate lactonizing enzyme C-terminal" evidence="3">
    <location>
        <begin position="174"/>
        <end position="315"/>
    </location>
</feature>
<dbReference type="AlphaFoldDB" id="A0A3B0A4M5"/>
<dbReference type="SUPFAM" id="SSF51604">
    <property type="entry name" value="Enolase C-terminal domain-like"/>
    <property type="match status" value="1"/>
</dbReference>
<dbReference type="Gene3D" id="3.30.390.10">
    <property type="entry name" value="Enolase-like, N-terminal domain"/>
    <property type="match status" value="1"/>
</dbReference>
<dbReference type="InterPro" id="IPR019546">
    <property type="entry name" value="TAT_signal_bac_arc"/>
</dbReference>
<dbReference type="OrthoDB" id="9774531at2"/>
<evidence type="ECO:0000259" key="3">
    <source>
        <dbReference type="SMART" id="SM00922"/>
    </source>
</evidence>
<keyword evidence="5" id="KW-1185">Reference proteome</keyword>
<dbReference type="SFLD" id="SFLDG00179">
    <property type="entry name" value="mandelate_racemase"/>
    <property type="match status" value="1"/>
</dbReference>
<dbReference type="Pfam" id="PF13378">
    <property type="entry name" value="MR_MLE_C"/>
    <property type="match status" value="1"/>
</dbReference>
<dbReference type="PANTHER" id="PTHR48080:SF2">
    <property type="entry name" value="D-GALACTONATE DEHYDRATASE"/>
    <property type="match status" value="1"/>
</dbReference>
<evidence type="ECO:0000256" key="1">
    <source>
        <dbReference type="ARBA" id="ARBA00023239"/>
    </source>
</evidence>
<dbReference type="EMBL" id="RBAN01000002">
    <property type="protein sequence ID" value="RKN55413.1"/>
    <property type="molecule type" value="Genomic_DNA"/>
</dbReference>
<dbReference type="SFLD" id="SFLDS00001">
    <property type="entry name" value="Enolase"/>
    <property type="match status" value="1"/>
</dbReference>
<organism evidence="4 5">
    <name type="scientific">Micromonospora costi</name>
    <dbReference type="NCBI Taxonomy" id="1530042"/>
    <lineage>
        <taxon>Bacteria</taxon>
        <taxon>Bacillati</taxon>
        <taxon>Actinomycetota</taxon>
        <taxon>Actinomycetes</taxon>
        <taxon>Micromonosporales</taxon>
        <taxon>Micromonosporaceae</taxon>
        <taxon>Micromonospora</taxon>
    </lineage>
</organism>
<feature type="region of interest" description="Disordered" evidence="2">
    <location>
        <begin position="446"/>
        <end position="466"/>
    </location>
</feature>
<gene>
    <name evidence="4" type="ORF">D7193_12220</name>
</gene>
<dbReference type="InterPro" id="IPR029065">
    <property type="entry name" value="Enolase_C-like"/>
</dbReference>
<dbReference type="Gene3D" id="3.20.20.120">
    <property type="entry name" value="Enolase-like C-terminal domain"/>
    <property type="match status" value="1"/>
</dbReference>
<evidence type="ECO:0000313" key="5">
    <source>
        <dbReference type="Proteomes" id="UP000279968"/>
    </source>
</evidence>
<protein>
    <submittedName>
        <fullName evidence="4">Mandelate racemase/muconate lactonizing enzyme family protein</fullName>
    </submittedName>
</protein>
<feature type="compositionally biased region" description="Basic and acidic residues" evidence="2">
    <location>
        <begin position="454"/>
        <end position="466"/>
    </location>
</feature>
<sequence>MTANSNLGRRGFLGMAAAGAGGLSLAGLVSSPMEDQVAYATQNVSKTSSPSDLKITDLRTVTLRGVPFRSTIVRIDTNQGLYGLGEVRDDGDRRYALLLKSRLVGQNPLNVEKLFKMLKQFGGHGRQGGGVSAVEMALWDIAGKAYGVPVYQLLGGKYRDRVRAYADAAVSNNPKTYAQRMKDRVKEGYTFLKMDLGIEMIQDVKGAFNGRNLWPGDLAQYNFTPGGYGATLHPFTRVQLTRKGLDAMADYVEAVRDAVGYGVPIGHDHMGHFGINDQIKLAQRLEEYAPAYMEDVVAWMYTKQFKQFREATNVPVMTGEDIYGLEAFKELIDAEAVDIVHPDPATAGGILETKKIGDYAEEHGVPMFLHYAGSPVGAMAAVHIAAATQNFVALENHSFEVEGWDNIINGPAKPLVKDGFYTVPQGPGLGVELNEQEVKRRMDPAEGYFNPTPEWDKANSHDRIWS</sequence>
<accession>A0A3B0A4M5</accession>
<dbReference type="CDD" id="cd03316">
    <property type="entry name" value="MR_like"/>
    <property type="match status" value="1"/>
</dbReference>
<reference evidence="4 5" key="1">
    <citation type="journal article" date="2015" name="Int. J. Syst. Evol. Microbiol.">
        <title>Micromonospora costi sp. nov., isolated from a leaf of Costus speciosus.</title>
        <authorList>
            <person name="Thawai C."/>
        </authorList>
    </citation>
    <scope>NUCLEOTIDE SEQUENCE [LARGE SCALE GENOMIC DNA]</scope>
    <source>
        <strain evidence="4 5">CS1-12</strain>
    </source>
</reference>
<evidence type="ECO:0000256" key="2">
    <source>
        <dbReference type="SAM" id="MobiDB-lite"/>
    </source>
</evidence>
<dbReference type="InterPro" id="IPR036849">
    <property type="entry name" value="Enolase-like_C_sf"/>
</dbReference>
<name>A0A3B0A4M5_9ACTN</name>
<dbReference type="Pfam" id="PF02746">
    <property type="entry name" value="MR_MLE_N"/>
    <property type="match status" value="1"/>
</dbReference>
<dbReference type="PANTHER" id="PTHR48080">
    <property type="entry name" value="D-GALACTONATE DEHYDRATASE-RELATED"/>
    <property type="match status" value="1"/>
</dbReference>
<dbReference type="NCBIfam" id="TIGR01409">
    <property type="entry name" value="TAT_signal_seq"/>
    <property type="match status" value="1"/>
</dbReference>
<evidence type="ECO:0000313" key="4">
    <source>
        <dbReference type="EMBL" id="RKN55413.1"/>
    </source>
</evidence>